<name>A0A9N9WUM1_9DIPT</name>
<dbReference type="InterPro" id="IPR006593">
    <property type="entry name" value="Cyt_b561/ferric_Rdtase_TM"/>
</dbReference>
<feature type="transmembrane region" description="Helical" evidence="11">
    <location>
        <begin position="68"/>
        <end position="89"/>
    </location>
</feature>
<keyword evidence="5 11" id="KW-0812">Transmembrane</keyword>
<keyword evidence="8 11" id="KW-1133">Transmembrane helix</keyword>
<evidence type="ECO:0000256" key="2">
    <source>
        <dbReference type="ARBA" id="ARBA00004141"/>
    </source>
</evidence>
<dbReference type="GO" id="GO:0046872">
    <property type="term" value="F:metal ion binding"/>
    <property type="evidence" value="ECO:0007669"/>
    <property type="project" value="UniProtKB-KW"/>
</dbReference>
<evidence type="ECO:0000256" key="9">
    <source>
        <dbReference type="ARBA" id="ARBA00023004"/>
    </source>
</evidence>
<feature type="transmembrane region" description="Helical" evidence="11">
    <location>
        <begin position="141"/>
        <end position="163"/>
    </location>
</feature>
<dbReference type="FunFam" id="1.20.120.1770:FF:000001">
    <property type="entry name" value="Cytochrome b reductase 1"/>
    <property type="match status" value="1"/>
</dbReference>
<evidence type="ECO:0000256" key="5">
    <source>
        <dbReference type="ARBA" id="ARBA00022692"/>
    </source>
</evidence>
<keyword evidence="14" id="KW-1185">Reference proteome</keyword>
<dbReference type="Gene3D" id="1.20.120.1770">
    <property type="match status" value="1"/>
</dbReference>
<dbReference type="GO" id="GO:0016491">
    <property type="term" value="F:oxidoreductase activity"/>
    <property type="evidence" value="ECO:0007669"/>
    <property type="project" value="InterPro"/>
</dbReference>
<evidence type="ECO:0000256" key="10">
    <source>
        <dbReference type="ARBA" id="ARBA00023136"/>
    </source>
</evidence>
<gene>
    <name evidence="13" type="ORF">CHIRRI_LOCUS12671</name>
</gene>
<dbReference type="PANTHER" id="PTHR10106">
    <property type="entry name" value="CYTOCHROME B561-RELATED"/>
    <property type="match status" value="1"/>
</dbReference>
<evidence type="ECO:0000256" key="1">
    <source>
        <dbReference type="ARBA" id="ARBA00001970"/>
    </source>
</evidence>
<sequence length="258" mass="29479">MSFCECFTGKSEIMDRAAGQARLVNFRLLYLITQLIGAFLLLLVISWVLIHLNGLGYNYDKPKIIFNWHPICMSFGMIFLYGNSILIYRGFRYARKRSLKVTHATIHALAFVFTVFGLIAVFDSHNYAVPKIPNLYSLHSWIGITAVVVFSCQYVFGFFCYLFPKVKETFRIFYMPIHVFFGLLGFILALIATFMGLTEKAMFTMKNYQDMPSEALLVNSIGLMTALFGSMVIYLVTEQSYKREALPEDAMLLTGAQE</sequence>
<dbReference type="GO" id="GO:0016020">
    <property type="term" value="C:membrane"/>
    <property type="evidence" value="ECO:0007669"/>
    <property type="project" value="UniProtKB-SubCell"/>
</dbReference>
<keyword evidence="6" id="KW-0479">Metal-binding</keyword>
<reference evidence="13" key="1">
    <citation type="submission" date="2022-01" db="EMBL/GenBank/DDBJ databases">
        <authorList>
            <person name="King R."/>
        </authorList>
    </citation>
    <scope>NUCLEOTIDE SEQUENCE</scope>
</reference>
<evidence type="ECO:0000256" key="6">
    <source>
        <dbReference type="ARBA" id="ARBA00022723"/>
    </source>
</evidence>
<protein>
    <recommendedName>
        <fullName evidence="12">Cytochrome b561 domain-containing protein</fullName>
    </recommendedName>
</protein>
<keyword evidence="10 11" id="KW-0472">Membrane</keyword>
<evidence type="ECO:0000256" key="8">
    <source>
        <dbReference type="ARBA" id="ARBA00022989"/>
    </source>
</evidence>
<dbReference type="InterPro" id="IPR043205">
    <property type="entry name" value="CYB561/CYBRD1-like"/>
</dbReference>
<evidence type="ECO:0000259" key="12">
    <source>
        <dbReference type="PROSITE" id="PS50939"/>
    </source>
</evidence>
<keyword evidence="7" id="KW-0249">Electron transport</keyword>
<evidence type="ECO:0000256" key="7">
    <source>
        <dbReference type="ARBA" id="ARBA00022982"/>
    </source>
</evidence>
<reference evidence="13" key="2">
    <citation type="submission" date="2022-10" db="EMBL/GenBank/DDBJ databases">
        <authorList>
            <consortium name="ENA_rothamsted_submissions"/>
            <consortium name="culmorum"/>
            <person name="King R."/>
        </authorList>
    </citation>
    <scope>NUCLEOTIDE SEQUENCE</scope>
</reference>
<feature type="transmembrane region" description="Helical" evidence="11">
    <location>
        <begin position="175"/>
        <end position="195"/>
    </location>
</feature>
<dbReference type="SMART" id="SM00665">
    <property type="entry name" value="B561"/>
    <property type="match status" value="1"/>
</dbReference>
<keyword evidence="4" id="KW-0349">Heme</keyword>
<evidence type="ECO:0000313" key="14">
    <source>
        <dbReference type="Proteomes" id="UP001153620"/>
    </source>
</evidence>
<evidence type="ECO:0000313" key="13">
    <source>
        <dbReference type="EMBL" id="CAG9809851.1"/>
    </source>
</evidence>
<organism evidence="13 14">
    <name type="scientific">Chironomus riparius</name>
    <dbReference type="NCBI Taxonomy" id="315576"/>
    <lineage>
        <taxon>Eukaryota</taxon>
        <taxon>Metazoa</taxon>
        <taxon>Ecdysozoa</taxon>
        <taxon>Arthropoda</taxon>
        <taxon>Hexapoda</taxon>
        <taxon>Insecta</taxon>
        <taxon>Pterygota</taxon>
        <taxon>Neoptera</taxon>
        <taxon>Endopterygota</taxon>
        <taxon>Diptera</taxon>
        <taxon>Nematocera</taxon>
        <taxon>Chironomoidea</taxon>
        <taxon>Chironomidae</taxon>
        <taxon>Chironominae</taxon>
        <taxon>Chironomus</taxon>
    </lineage>
</organism>
<feature type="transmembrane region" description="Helical" evidence="11">
    <location>
        <begin position="101"/>
        <end position="121"/>
    </location>
</feature>
<feature type="transmembrane region" description="Helical" evidence="11">
    <location>
        <begin position="215"/>
        <end position="236"/>
    </location>
</feature>
<comment type="subcellular location">
    <subcellularLocation>
        <location evidence="2">Membrane</location>
        <topology evidence="2">Multi-pass membrane protein</topology>
    </subcellularLocation>
</comment>
<keyword evidence="3" id="KW-0813">Transport</keyword>
<keyword evidence="9" id="KW-0408">Iron</keyword>
<dbReference type="Proteomes" id="UP001153620">
    <property type="component" value="Chromosome 3"/>
</dbReference>
<dbReference type="Pfam" id="PF03188">
    <property type="entry name" value="Cytochrom_B561"/>
    <property type="match status" value="1"/>
</dbReference>
<evidence type="ECO:0000256" key="3">
    <source>
        <dbReference type="ARBA" id="ARBA00022448"/>
    </source>
</evidence>
<feature type="domain" description="Cytochrome b561" evidence="12">
    <location>
        <begin position="32"/>
        <end position="237"/>
    </location>
</feature>
<dbReference type="OrthoDB" id="907479at2759"/>
<dbReference type="EMBL" id="OU895879">
    <property type="protein sequence ID" value="CAG9809851.1"/>
    <property type="molecule type" value="Genomic_DNA"/>
</dbReference>
<dbReference type="PANTHER" id="PTHR10106:SF0">
    <property type="entry name" value="LD36721P"/>
    <property type="match status" value="1"/>
</dbReference>
<dbReference type="AlphaFoldDB" id="A0A9N9WUM1"/>
<feature type="transmembrane region" description="Helical" evidence="11">
    <location>
        <begin position="28"/>
        <end position="48"/>
    </location>
</feature>
<evidence type="ECO:0000256" key="4">
    <source>
        <dbReference type="ARBA" id="ARBA00022617"/>
    </source>
</evidence>
<comment type="cofactor">
    <cofactor evidence="1">
        <name>heme b</name>
        <dbReference type="ChEBI" id="CHEBI:60344"/>
    </cofactor>
</comment>
<evidence type="ECO:0000256" key="11">
    <source>
        <dbReference type="SAM" id="Phobius"/>
    </source>
</evidence>
<dbReference type="PROSITE" id="PS50939">
    <property type="entry name" value="CYTOCHROME_B561"/>
    <property type="match status" value="1"/>
</dbReference>
<accession>A0A9N9WUM1</accession>
<proteinExistence type="predicted"/>